<feature type="region of interest" description="Disordered" evidence="1">
    <location>
        <begin position="1"/>
        <end position="31"/>
    </location>
</feature>
<reference evidence="2" key="1">
    <citation type="submission" date="2021-06" db="EMBL/GenBank/DDBJ databases">
        <authorList>
            <person name="Kallberg Y."/>
            <person name="Tangrot J."/>
            <person name="Rosling A."/>
        </authorList>
    </citation>
    <scope>NUCLEOTIDE SEQUENCE</scope>
    <source>
        <strain evidence="2">IA702</strain>
    </source>
</reference>
<dbReference type="EMBL" id="CAJVPJ010000176">
    <property type="protein sequence ID" value="CAG8490870.1"/>
    <property type="molecule type" value="Genomic_DNA"/>
</dbReference>
<proteinExistence type="predicted"/>
<feature type="region of interest" description="Disordered" evidence="1">
    <location>
        <begin position="120"/>
        <end position="146"/>
    </location>
</feature>
<evidence type="ECO:0000313" key="3">
    <source>
        <dbReference type="Proteomes" id="UP000789572"/>
    </source>
</evidence>
<protein>
    <submittedName>
        <fullName evidence="2">4247_t:CDS:1</fullName>
    </submittedName>
</protein>
<sequence length="324" mass="35613">MCTPQSKPNGASNDSVNIRQSSSASEKATENWKKLKQSEGSFLKAIAKLTRSGDKLNDLVSQVYLELDSDPLHPLYEHFDRFPAILTCLCAKNQKTRERMGCDLMQLVAEHLFPRSNVYTSTSLPNPNTNTSVTSDSQKRSASCEPTVIDKRSIKRPRVGPYEKVMDFGNSTKEMQKGNTSATPNGHDGQAVSFIPSATEEQQLPQLSRMQQTPLTSGLIEVQEGNVPTVGSILITDMIGGGQLQPLPYVQRTDSGYTSLYADSFGTIYSSPPSYNTDGIASQVRMIATSQDHNYHLLMKLKYVGNVPEIKDITRVQTITGNGV</sequence>
<keyword evidence="3" id="KW-1185">Reference proteome</keyword>
<feature type="compositionally biased region" description="Polar residues" evidence="1">
    <location>
        <begin position="1"/>
        <end position="26"/>
    </location>
</feature>
<feature type="compositionally biased region" description="Low complexity" evidence="1">
    <location>
        <begin position="120"/>
        <end position="136"/>
    </location>
</feature>
<gene>
    <name evidence="2" type="ORF">POCULU_LOCUS2067</name>
</gene>
<accession>A0A9N8ZFL6</accession>
<organism evidence="2 3">
    <name type="scientific">Paraglomus occultum</name>
    <dbReference type="NCBI Taxonomy" id="144539"/>
    <lineage>
        <taxon>Eukaryota</taxon>
        <taxon>Fungi</taxon>
        <taxon>Fungi incertae sedis</taxon>
        <taxon>Mucoromycota</taxon>
        <taxon>Glomeromycotina</taxon>
        <taxon>Glomeromycetes</taxon>
        <taxon>Paraglomerales</taxon>
        <taxon>Paraglomeraceae</taxon>
        <taxon>Paraglomus</taxon>
    </lineage>
</organism>
<evidence type="ECO:0000313" key="2">
    <source>
        <dbReference type="EMBL" id="CAG8490870.1"/>
    </source>
</evidence>
<dbReference type="Proteomes" id="UP000789572">
    <property type="component" value="Unassembled WGS sequence"/>
</dbReference>
<evidence type="ECO:0000256" key="1">
    <source>
        <dbReference type="SAM" id="MobiDB-lite"/>
    </source>
</evidence>
<comment type="caution">
    <text evidence="2">The sequence shown here is derived from an EMBL/GenBank/DDBJ whole genome shotgun (WGS) entry which is preliminary data.</text>
</comment>
<dbReference type="AlphaFoldDB" id="A0A9N8ZFL6"/>
<name>A0A9N8ZFL6_9GLOM</name>